<sequence>MPDRRHPARNDHRGEPHGRDRHRGHGAAHARPATAARRDPDRGHDPRAAHRRGGPAEADRDHDRLVPRPGPAARVAVHLGGMGRRRAPRRPRAGDGEGRAEPVLRHGLRVARARRCERQRVHPRRPGARHPARGRRGRRARPRDPHAHAATAADRVRAAEGRAAALRAARVRMRGVVRRLHRRAVLLRRVRLPADLLRPVLGVGHRRMAAQRVAAARRRARGRPGAPRPRRPSRRLPSRRARRLTRSAPDPCPRPHPRGGARMTSNPAPARGAMSVIIPAHDEAAVIGRLLGRLIDGDPDGRLELIVVANGCTDATAEVAGSVDPRVRIVEIPTASKPAALNAGDAAASAFPRAYVDADVRVEARSLLAVAELMAREPGVLAASPTLSIDLTRASAAVRLHYRIWARSDYRREAHIGSGVYVLSEAGRARFGAFPSVIADDRYVQQLFASDERRTLPDHTFSISAPATLDAEIARATRIVAGNEELVRSGLVQVAPATGDGARALLRRVAPHPGLWPALVVYCYGKAMPRLRARRRVQAGLPIMWNRDESSRV</sequence>
<dbReference type="InterPro" id="IPR029044">
    <property type="entry name" value="Nucleotide-diphossugar_trans"/>
</dbReference>
<name>A0A387BWR0_9MICO</name>
<comment type="similarity">
    <text evidence="8">Belongs to the glycosyltransferase 2 family. CrtQ subfamily.</text>
</comment>
<feature type="region of interest" description="Disordered" evidence="10">
    <location>
        <begin position="211"/>
        <end position="269"/>
    </location>
</feature>
<feature type="compositionally biased region" description="Basic residues" evidence="10">
    <location>
        <begin position="19"/>
        <end position="28"/>
    </location>
</feature>
<reference evidence="12 13" key="1">
    <citation type="submission" date="2018-09" db="EMBL/GenBank/DDBJ databases">
        <title>Genome sequencing of strain 2DFW10M-5.</title>
        <authorList>
            <person name="Heo J."/>
            <person name="Kim S.-J."/>
            <person name="Kwon S.-W."/>
        </authorList>
    </citation>
    <scope>NUCLEOTIDE SEQUENCE [LARGE SCALE GENOMIC DNA]</scope>
    <source>
        <strain evidence="12 13">2DFW10M-5</strain>
    </source>
</reference>
<evidence type="ECO:0000256" key="4">
    <source>
        <dbReference type="ARBA" id="ARBA00022679"/>
    </source>
</evidence>
<dbReference type="PANTHER" id="PTHR43646:SF2">
    <property type="entry name" value="GLYCOSYLTRANSFERASE 2-LIKE DOMAIN-CONTAINING PROTEIN"/>
    <property type="match status" value="1"/>
</dbReference>
<feature type="domain" description="Glycosyltransferase 2-like" evidence="11">
    <location>
        <begin position="275"/>
        <end position="390"/>
    </location>
</feature>
<evidence type="ECO:0000256" key="9">
    <source>
        <dbReference type="ARBA" id="ARBA00040345"/>
    </source>
</evidence>
<dbReference type="SUPFAM" id="SSF53448">
    <property type="entry name" value="Nucleotide-diphospho-sugar transferases"/>
    <property type="match status" value="1"/>
</dbReference>
<dbReference type="AlphaFoldDB" id="A0A387BWR0"/>
<keyword evidence="3" id="KW-0328">Glycosyltransferase</keyword>
<dbReference type="InterPro" id="IPR001173">
    <property type="entry name" value="Glyco_trans_2-like"/>
</dbReference>
<evidence type="ECO:0000256" key="8">
    <source>
        <dbReference type="ARBA" id="ARBA00038120"/>
    </source>
</evidence>
<feature type="compositionally biased region" description="Basic and acidic residues" evidence="10">
    <location>
        <begin position="36"/>
        <end position="48"/>
    </location>
</feature>
<accession>A0A387BWR0</accession>
<evidence type="ECO:0000259" key="11">
    <source>
        <dbReference type="Pfam" id="PF00535"/>
    </source>
</evidence>
<keyword evidence="2" id="KW-1003">Cell membrane</keyword>
<protein>
    <recommendedName>
        <fullName evidence="9">4,4'-diaponeurosporenoate glycosyltransferase</fullName>
    </recommendedName>
</protein>
<organism evidence="12 13">
    <name type="scientific">Gryllotalpicola protaetiae</name>
    <dbReference type="NCBI Taxonomy" id="2419771"/>
    <lineage>
        <taxon>Bacteria</taxon>
        <taxon>Bacillati</taxon>
        <taxon>Actinomycetota</taxon>
        <taxon>Actinomycetes</taxon>
        <taxon>Micrococcales</taxon>
        <taxon>Microbacteriaceae</taxon>
        <taxon>Gryllotalpicola</taxon>
    </lineage>
</organism>
<feature type="region of interest" description="Disordered" evidence="10">
    <location>
        <begin position="119"/>
        <end position="156"/>
    </location>
</feature>
<feature type="compositionally biased region" description="Basic residues" evidence="10">
    <location>
        <begin position="211"/>
        <end position="245"/>
    </location>
</feature>
<dbReference type="GO" id="GO:0005886">
    <property type="term" value="C:plasma membrane"/>
    <property type="evidence" value="ECO:0007669"/>
    <property type="project" value="UniProtKB-SubCell"/>
</dbReference>
<dbReference type="OrthoDB" id="9771846at2"/>
<feature type="compositionally biased region" description="Basic and acidic residues" evidence="10">
    <location>
        <begin position="92"/>
        <end position="103"/>
    </location>
</feature>
<dbReference type="Gene3D" id="3.90.550.10">
    <property type="entry name" value="Spore Coat Polysaccharide Biosynthesis Protein SpsA, Chain A"/>
    <property type="match status" value="1"/>
</dbReference>
<evidence type="ECO:0000256" key="6">
    <source>
        <dbReference type="ARBA" id="ARBA00037281"/>
    </source>
</evidence>
<dbReference type="GO" id="GO:0016757">
    <property type="term" value="F:glycosyltransferase activity"/>
    <property type="evidence" value="ECO:0007669"/>
    <property type="project" value="UniProtKB-KW"/>
</dbReference>
<gene>
    <name evidence="12" type="ORF">D7I44_09280</name>
</gene>
<feature type="compositionally biased region" description="Basic and acidic residues" evidence="10">
    <location>
        <begin position="1"/>
        <end position="18"/>
    </location>
</feature>
<feature type="compositionally biased region" description="Basic residues" evidence="10">
    <location>
        <begin position="121"/>
        <end position="141"/>
    </location>
</feature>
<comment type="subcellular location">
    <subcellularLocation>
        <location evidence="1">Cell membrane</location>
    </subcellularLocation>
</comment>
<proteinExistence type="inferred from homology"/>
<comment type="function">
    <text evidence="6">Catalyzes the glycosylation of 4,4'-diaponeurosporenoate, i.e. the esterification of glucose at the C1'' position with the carboxyl group of 4,4'-diaponeurosporenic acid, to form glycosyl-4,4'-diaponeurosporenoate. This is a step in the biosynthesis of staphyloxanthin, an orange pigment present in most staphylococci strains.</text>
</comment>
<dbReference type="PANTHER" id="PTHR43646">
    <property type="entry name" value="GLYCOSYLTRANSFERASE"/>
    <property type="match status" value="1"/>
</dbReference>
<evidence type="ECO:0000256" key="10">
    <source>
        <dbReference type="SAM" id="MobiDB-lite"/>
    </source>
</evidence>
<evidence type="ECO:0000256" key="2">
    <source>
        <dbReference type="ARBA" id="ARBA00022475"/>
    </source>
</evidence>
<evidence type="ECO:0000256" key="5">
    <source>
        <dbReference type="ARBA" id="ARBA00023136"/>
    </source>
</evidence>
<dbReference type="Pfam" id="PF00535">
    <property type="entry name" value="Glycos_transf_2"/>
    <property type="match status" value="1"/>
</dbReference>
<evidence type="ECO:0000313" key="12">
    <source>
        <dbReference type="EMBL" id="AYG05349.1"/>
    </source>
</evidence>
<evidence type="ECO:0000256" key="7">
    <source>
        <dbReference type="ARBA" id="ARBA00037904"/>
    </source>
</evidence>
<evidence type="ECO:0000256" key="1">
    <source>
        <dbReference type="ARBA" id="ARBA00004236"/>
    </source>
</evidence>
<feature type="region of interest" description="Disordered" evidence="10">
    <location>
        <begin position="1"/>
        <end position="103"/>
    </location>
</feature>
<feature type="compositionally biased region" description="Basic and acidic residues" evidence="10">
    <location>
        <begin position="57"/>
        <end position="66"/>
    </location>
</feature>
<keyword evidence="13" id="KW-1185">Reference proteome</keyword>
<dbReference type="EMBL" id="CP032624">
    <property type="protein sequence ID" value="AYG05349.1"/>
    <property type="molecule type" value="Genomic_DNA"/>
</dbReference>
<keyword evidence="5" id="KW-0472">Membrane</keyword>
<evidence type="ECO:0000256" key="3">
    <source>
        <dbReference type="ARBA" id="ARBA00022676"/>
    </source>
</evidence>
<keyword evidence="4 12" id="KW-0808">Transferase</keyword>
<dbReference type="KEGG" id="gry:D7I44_09280"/>
<comment type="pathway">
    <text evidence="7">Carotenoid biosynthesis; staphyloxanthin biosynthesis; staphyloxanthin from farnesyl diphosphate: step 4/5.</text>
</comment>
<evidence type="ECO:0000313" key="13">
    <source>
        <dbReference type="Proteomes" id="UP000275069"/>
    </source>
</evidence>
<dbReference type="Proteomes" id="UP000275069">
    <property type="component" value="Chromosome"/>
</dbReference>